<protein>
    <submittedName>
        <fullName evidence="1">Uncharacterized protein</fullName>
    </submittedName>
</protein>
<proteinExistence type="predicted"/>
<dbReference type="Proteomes" id="UP000269945">
    <property type="component" value="Unassembled WGS sequence"/>
</dbReference>
<keyword evidence="2" id="KW-1185">Reference proteome</keyword>
<evidence type="ECO:0000313" key="2">
    <source>
        <dbReference type="Proteomes" id="UP000269945"/>
    </source>
</evidence>
<reference evidence="1 2" key="1">
    <citation type="submission" date="2018-10" db="EMBL/GenBank/DDBJ databases">
        <authorList>
            <person name="Ekblom R."/>
            <person name="Jareborg N."/>
        </authorList>
    </citation>
    <scope>NUCLEOTIDE SEQUENCE [LARGE SCALE GENOMIC DNA]</scope>
    <source>
        <tissue evidence="1">Muscle</tissue>
    </source>
</reference>
<name>A0A9X9LW70_GULGU</name>
<accession>A0A9X9LW70</accession>
<organism evidence="1 2">
    <name type="scientific">Gulo gulo</name>
    <name type="common">Wolverine</name>
    <name type="synonym">Gluton</name>
    <dbReference type="NCBI Taxonomy" id="48420"/>
    <lineage>
        <taxon>Eukaryota</taxon>
        <taxon>Metazoa</taxon>
        <taxon>Chordata</taxon>
        <taxon>Craniata</taxon>
        <taxon>Vertebrata</taxon>
        <taxon>Euteleostomi</taxon>
        <taxon>Mammalia</taxon>
        <taxon>Eutheria</taxon>
        <taxon>Laurasiatheria</taxon>
        <taxon>Carnivora</taxon>
        <taxon>Caniformia</taxon>
        <taxon>Musteloidea</taxon>
        <taxon>Mustelidae</taxon>
        <taxon>Guloninae</taxon>
        <taxon>Gulo</taxon>
    </lineage>
</organism>
<gene>
    <name evidence="1" type="ORF">BN2614_LOCUS1</name>
</gene>
<feature type="non-terminal residue" evidence="1">
    <location>
        <position position="1"/>
    </location>
</feature>
<evidence type="ECO:0000313" key="1">
    <source>
        <dbReference type="EMBL" id="VCW97874.1"/>
    </source>
</evidence>
<dbReference type="AlphaFoldDB" id="A0A9X9LW70"/>
<sequence>MIRNESNQRQSNSWFLNQRQSNPWVSSTFTYLCPHGMNAVESEHNPSVKGLTMCWEGSTSKCQLFLEKPDKSSHSRKS</sequence>
<comment type="caution">
    <text evidence="1">The sequence shown here is derived from an EMBL/GenBank/DDBJ whole genome shotgun (WGS) entry which is preliminary data.</text>
</comment>
<dbReference type="EMBL" id="CYRY02023456">
    <property type="protein sequence ID" value="VCW97874.1"/>
    <property type="molecule type" value="Genomic_DNA"/>
</dbReference>